<evidence type="ECO:0000313" key="1">
    <source>
        <dbReference type="EMBL" id="MCV2221473.1"/>
    </source>
</evidence>
<evidence type="ECO:0008006" key="3">
    <source>
        <dbReference type="Google" id="ProtNLM"/>
    </source>
</evidence>
<dbReference type="RefSeq" id="WP_263470037.1">
    <property type="nucleotide sequence ID" value="NZ_JAMSHA010000002.1"/>
</dbReference>
<gene>
    <name evidence="1" type="ORF">ND528_07810</name>
</gene>
<evidence type="ECO:0000313" key="2">
    <source>
        <dbReference type="Proteomes" id="UP001063475"/>
    </source>
</evidence>
<comment type="caution">
    <text evidence="1">The sequence shown here is derived from an EMBL/GenBank/DDBJ whole genome shotgun (WGS) entry which is preliminary data.</text>
</comment>
<sequence length="252" mass="29533">MIADLLGRADTYEFNRLLHEHTSYSQVGVFPDFGQSSYTRCNYQDSETRFETESQRVGICIDCVKEDIESLGFPYWRRDHRYVEVCAKHNTILLRQCPICRHDIRYHRQGYGHDLLWVGCKGSYVHQCEPTKNPHEYKLTFARIFAEIGESKFAVDLESVIEHLAGQANKMALEGSISEEELMAINWRLKNSKGITDTWLKYRPDDRYSHNIIEVIAMLYGSFAALLDSLRQTDKLVRNIDDLMRVEYQDRY</sequence>
<accession>A0ABT2XT20</accession>
<organism evidence="1 2">
    <name type="scientific">Pseudomonas mercuritolerans</name>
    <dbReference type="NCBI Taxonomy" id="2951809"/>
    <lineage>
        <taxon>Bacteria</taxon>
        <taxon>Pseudomonadati</taxon>
        <taxon>Pseudomonadota</taxon>
        <taxon>Gammaproteobacteria</taxon>
        <taxon>Pseudomonadales</taxon>
        <taxon>Pseudomonadaceae</taxon>
        <taxon>Pseudomonas</taxon>
    </lineage>
</organism>
<dbReference type="Proteomes" id="UP001063475">
    <property type="component" value="Unassembled WGS sequence"/>
</dbReference>
<keyword evidence="2" id="KW-1185">Reference proteome</keyword>
<name>A0ABT2XT20_9PSED</name>
<proteinExistence type="predicted"/>
<protein>
    <recommendedName>
        <fullName evidence="3">TniQ protein</fullName>
    </recommendedName>
</protein>
<dbReference type="EMBL" id="JAMSHA010000002">
    <property type="protein sequence ID" value="MCV2221473.1"/>
    <property type="molecule type" value="Genomic_DNA"/>
</dbReference>
<reference evidence="1" key="1">
    <citation type="submission" date="2022-06" db="EMBL/GenBank/DDBJ databases">
        <title>De novo draft assembly of the Pseudomonas mercurotoleraris sp. nov., isolated from the plants rhizosphere.</title>
        <authorList>
            <person name="Robas M."/>
            <person name="Gonzalez D."/>
            <person name="Fernandez V.M."/>
            <person name="Luna L."/>
            <person name="Provanza A."/>
            <person name="Jimenez P.A."/>
        </authorList>
    </citation>
    <scope>NUCLEOTIDE SEQUENCE</scope>
    <source>
        <strain evidence="1">SAICEUPSM</strain>
    </source>
</reference>